<gene>
    <name evidence="2" type="ORF">C4D60_Mb02t18700</name>
</gene>
<protein>
    <submittedName>
        <fullName evidence="2">Uncharacterized protein</fullName>
    </submittedName>
</protein>
<keyword evidence="3" id="KW-1185">Reference proteome</keyword>
<evidence type="ECO:0000313" key="2">
    <source>
        <dbReference type="EMBL" id="THU45512.1"/>
    </source>
</evidence>
<dbReference type="EMBL" id="PYDT01000011">
    <property type="protein sequence ID" value="THU45512.1"/>
    <property type="molecule type" value="Genomic_DNA"/>
</dbReference>
<sequence length="64" mass="7110">MVKLRFQNLESLTTEAFGFVGKQQDCLKAETSILASVPLIHHQDKLHSDVPSNRGRTKVPGFGM</sequence>
<comment type="caution">
    <text evidence="2">The sequence shown here is derived from an EMBL/GenBank/DDBJ whole genome shotgun (WGS) entry which is preliminary data.</text>
</comment>
<reference evidence="2 3" key="1">
    <citation type="journal article" date="2019" name="Nat. Plants">
        <title>Genome sequencing of Musa balbisiana reveals subgenome evolution and function divergence in polyploid bananas.</title>
        <authorList>
            <person name="Yao X."/>
        </authorList>
    </citation>
    <scope>NUCLEOTIDE SEQUENCE [LARGE SCALE GENOMIC DNA]</scope>
    <source>
        <strain evidence="3">cv. DH-PKW</strain>
        <tissue evidence="2">Leaves</tissue>
    </source>
</reference>
<name>A0A4S8IE24_MUSBA</name>
<proteinExistence type="predicted"/>
<dbReference type="AlphaFoldDB" id="A0A4S8IE24"/>
<organism evidence="2 3">
    <name type="scientific">Musa balbisiana</name>
    <name type="common">Banana</name>
    <dbReference type="NCBI Taxonomy" id="52838"/>
    <lineage>
        <taxon>Eukaryota</taxon>
        <taxon>Viridiplantae</taxon>
        <taxon>Streptophyta</taxon>
        <taxon>Embryophyta</taxon>
        <taxon>Tracheophyta</taxon>
        <taxon>Spermatophyta</taxon>
        <taxon>Magnoliopsida</taxon>
        <taxon>Liliopsida</taxon>
        <taxon>Zingiberales</taxon>
        <taxon>Musaceae</taxon>
        <taxon>Musa</taxon>
    </lineage>
</organism>
<evidence type="ECO:0000313" key="3">
    <source>
        <dbReference type="Proteomes" id="UP000317650"/>
    </source>
</evidence>
<accession>A0A4S8IE24</accession>
<evidence type="ECO:0000256" key="1">
    <source>
        <dbReference type="SAM" id="MobiDB-lite"/>
    </source>
</evidence>
<feature type="region of interest" description="Disordered" evidence="1">
    <location>
        <begin position="45"/>
        <end position="64"/>
    </location>
</feature>
<dbReference type="Proteomes" id="UP000317650">
    <property type="component" value="Chromosome 2"/>
</dbReference>